<feature type="compositionally biased region" description="Low complexity" evidence="1">
    <location>
        <begin position="17"/>
        <end position="40"/>
    </location>
</feature>
<accession>A0A1J5Q8S0</accession>
<evidence type="ECO:0000256" key="1">
    <source>
        <dbReference type="SAM" id="MobiDB-lite"/>
    </source>
</evidence>
<protein>
    <submittedName>
        <fullName evidence="2">Uncharacterized protein</fullName>
    </submittedName>
</protein>
<gene>
    <name evidence="2" type="ORF">GALL_381780</name>
</gene>
<proteinExistence type="predicted"/>
<reference evidence="2" key="1">
    <citation type="submission" date="2016-10" db="EMBL/GenBank/DDBJ databases">
        <title>Sequence of Gallionella enrichment culture.</title>
        <authorList>
            <person name="Poehlein A."/>
            <person name="Muehling M."/>
            <person name="Daniel R."/>
        </authorList>
    </citation>
    <scope>NUCLEOTIDE SEQUENCE</scope>
</reference>
<name>A0A1J5Q8S0_9ZZZZ</name>
<sequence length="145" mass="14749">MIVGLLDMTSPTCVNRSTPTQSASATTPTGRPSTTTTAAPWDRFPISVSAVCTVSCGETTTALSTTGCLALTSATTSATTSVGMSWGITARPPRRATVSAIRRPATAVMLATTTGIDVPVPSVVVRSTSNRDATSLADGTRKTSP</sequence>
<feature type="region of interest" description="Disordered" evidence="1">
    <location>
        <begin position="1"/>
        <end position="40"/>
    </location>
</feature>
<evidence type="ECO:0000313" key="2">
    <source>
        <dbReference type="EMBL" id="OIQ80073.1"/>
    </source>
</evidence>
<organism evidence="2">
    <name type="scientific">mine drainage metagenome</name>
    <dbReference type="NCBI Taxonomy" id="410659"/>
    <lineage>
        <taxon>unclassified sequences</taxon>
        <taxon>metagenomes</taxon>
        <taxon>ecological metagenomes</taxon>
    </lineage>
</organism>
<dbReference type="AlphaFoldDB" id="A0A1J5Q8S0"/>
<dbReference type="EMBL" id="MLJW01001113">
    <property type="protein sequence ID" value="OIQ80073.1"/>
    <property type="molecule type" value="Genomic_DNA"/>
</dbReference>
<comment type="caution">
    <text evidence="2">The sequence shown here is derived from an EMBL/GenBank/DDBJ whole genome shotgun (WGS) entry which is preliminary data.</text>
</comment>